<evidence type="ECO:0000256" key="1">
    <source>
        <dbReference type="SAM" id="MobiDB-lite"/>
    </source>
</evidence>
<dbReference type="RefSeq" id="XP_024733713.1">
    <property type="nucleotide sequence ID" value="XM_024872183.1"/>
</dbReference>
<evidence type="ECO:0000313" key="3">
    <source>
        <dbReference type="Proteomes" id="UP000235371"/>
    </source>
</evidence>
<feature type="compositionally biased region" description="Polar residues" evidence="1">
    <location>
        <begin position="290"/>
        <end position="307"/>
    </location>
</feature>
<keyword evidence="3" id="KW-1185">Reference proteome</keyword>
<feature type="region of interest" description="Disordered" evidence="1">
    <location>
        <begin position="198"/>
        <end position="218"/>
    </location>
</feature>
<proteinExistence type="predicted"/>
<reference evidence="2 3" key="1">
    <citation type="submission" date="2016-04" db="EMBL/GenBank/DDBJ databases">
        <title>A degradative enzymes factory behind the ericoid mycorrhizal symbiosis.</title>
        <authorList>
            <consortium name="DOE Joint Genome Institute"/>
            <person name="Martino E."/>
            <person name="Morin E."/>
            <person name="Grelet G."/>
            <person name="Kuo A."/>
            <person name="Kohler A."/>
            <person name="Daghino S."/>
            <person name="Barry K."/>
            <person name="Choi C."/>
            <person name="Cichocki N."/>
            <person name="Clum A."/>
            <person name="Copeland A."/>
            <person name="Hainaut M."/>
            <person name="Haridas S."/>
            <person name="Labutti K."/>
            <person name="Lindquist E."/>
            <person name="Lipzen A."/>
            <person name="Khouja H.-R."/>
            <person name="Murat C."/>
            <person name="Ohm R."/>
            <person name="Olson A."/>
            <person name="Spatafora J."/>
            <person name="Veneault-Fourrey C."/>
            <person name="Henrissat B."/>
            <person name="Grigoriev I."/>
            <person name="Martin F."/>
            <person name="Perotto S."/>
        </authorList>
    </citation>
    <scope>NUCLEOTIDE SEQUENCE [LARGE SCALE GENOMIC DNA]</scope>
    <source>
        <strain evidence="2 3">E</strain>
    </source>
</reference>
<gene>
    <name evidence="2" type="ORF">K444DRAFT_36101</name>
</gene>
<dbReference type="EMBL" id="KZ613847">
    <property type="protein sequence ID" value="PMD56809.1"/>
    <property type="molecule type" value="Genomic_DNA"/>
</dbReference>
<evidence type="ECO:0000313" key="2">
    <source>
        <dbReference type="EMBL" id="PMD56809.1"/>
    </source>
</evidence>
<feature type="compositionally biased region" description="Basic and acidic residues" evidence="1">
    <location>
        <begin position="204"/>
        <end position="213"/>
    </location>
</feature>
<protein>
    <submittedName>
        <fullName evidence="2">Uncharacterized protein</fullName>
    </submittedName>
</protein>
<name>A0A2J6T1C0_9HELO</name>
<dbReference type="InParanoid" id="A0A2J6T1C0"/>
<dbReference type="Proteomes" id="UP000235371">
    <property type="component" value="Unassembled WGS sequence"/>
</dbReference>
<dbReference type="AlphaFoldDB" id="A0A2J6T1C0"/>
<organism evidence="2 3">
    <name type="scientific">Hyaloscypha bicolor E</name>
    <dbReference type="NCBI Taxonomy" id="1095630"/>
    <lineage>
        <taxon>Eukaryota</taxon>
        <taxon>Fungi</taxon>
        <taxon>Dikarya</taxon>
        <taxon>Ascomycota</taxon>
        <taxon>Pezizomycotina</taxon>
        <taxon>Leotiomycetes</taxon>
        <taxon>Helotiales</taxon>
        <taxon>Hyaloscyphaceae</taxon>
        <taxon>Hyaloscypha</taxon>
        <taxon>Hyaloscypha bicolor</taxon>
    </lineage>
</organism>
<dbReference type="OrthoDB" id="3546225at2759"/>
<feature type="region of interest" description="Disordered" evidence="1">
    <location>
        <begin position="267"/>
        <end position="315"/>
    </location>
</feature>
<dbReference type="GeneID" id="36580264"/>
<accession>A0A2J6T1C0</accession>
<sequence>MDKQWETAMLKYRKRDLICVGRDGNDEEIIHRFRPEDEMLQGCSSSDCDPELELMTDFNLYFLSLICTSASWDNSEAFRAAEWFVSRSLLTDREETFRCLVAHPWYQGMEKAVQLRIKQELVFFFDRRFTYQMGQLFKIDLSIHGTLLRLGCNSTFREEDSIDCGGVDETSIAEDNAELWAGMKIEFIQRTEGAMGVKLSDPVPPKRNERVSETQESEYNVNLQRALTPKPTTHRANRVTQSEISEYTRLTKKTLGPEVLAEVTECTVSEGPRTPGYEADTSDTEVDAYGQSNGGSSPMDSEVMNTSRMEDVSLE</sequence>